<feature type="transmembrane region" description="Helical" evidence="1">
    <location>
        <begin position="27"/>
        <end position="48"/>
    </location>
</feature>
<evidence type="ECO:0000256" key="1">
    <source>
        <dbReference type="SAM" id="Phobius"/>
    </source>
</evidence>
<gene>
    <name evidence="2" type="ORF">GGR93_001558</name>
</gene>
<dbReference type="AlphaFoldDB" id="A0A7W6Q5I1"/>
<dbReference type="RefSeq" id="WP_025057392.1">
    <property type="nucleotide sequence ID" value="NZ_JACIFU010000002.1"/>
</dbReference>
<protein>
    <recommendedName>
        <fullName evidence="4">Type 1 capsular polysaccharide biosynthesis protein J</fullName>
    </recommendedName>
</protein>
<dbReference type="EMBL" id="JACIFU010000002">
    <property type="protein sequence ID" value="MBB4173785.1"/>
    <property type="molecule type" value="Genomic_DNA"/>
</dbReference>
<evidence type="ECO:0000313" key="3">
    <source>
        <dbReference type="Proteomes" id="UP000565745"/>
    </source>
</evidence>
<keyword evidence="1" id="KW-1133">Transmembrane helix</keyword>
<sequence>MFARVFLDHPAKVNETFAQHMLFALKFSGLLFAAAGAAFVHAIIPCLFERTASRIIGQLYERTHRRGR</sequence>
<reference evidence="2 3" key="1">
    <citation type="submission" date="2020-08" db="EMBL/GenBank/DDBJ databases">
        <title>Genomic Encyclopedia of Type Strains, Phase IV (KMG-IV): sequencing the most valuable type-strain genomes for metagenomic binning, comparative biology and taxonomic classification.</title>
        <authorList>
            <person name="Goeker M."/>
        </authorList>
    </citation>
    <scope>NUCLEOTIDE SEQUENCE [LARGE SCALE GENOMIC DNA]</scope>
    <source>
        <strain evidence="2 3">DSM 101015</strain>
    </source>
</reference>
<dbReference type="Proteomes" id="UP000565745">
    <property type="component" value="Unassembled WGS sequence"/>
</dbReference>
<organism evidence="2 3">
    <name type="scientific">Sulfitobacter noctilucicola</name>
    <dbReference type="NCBI Taxonomy" id="1342301"/>
    <lineage>
        <taxon>Bacteria</taxon>
        <taxon>Pseudomonadati</taxon>
        <taxon>Pseudomonadota</taxon>
        <taxon>Alphaproteobacteria</taxon>
        <taxon>Rhodobacterales</taxon>
        <taxon>Roseobacteraceae</taxon>
        <taxon>Sulfitobacter</taxon>
    </lineage>
</organism>
<comment type="caution">
    <text evidence="2">The sequence shown here is derived from an EMBL/GenBank/DDBJ whole genome shotgun (WGS) entry which is preliminary data.</text>
</comment>
<accession>A0A7W6Q5I1</accession>
<keyword evidence="1" id="KW-0812">Transmembrane</keyword>
<dbReference type="Pfam" id="PF19883">
    <property type="entry name" value="DUF6356"/>
    <property type="match status" value="1"/>
</dbReference>
<proteinExistence type="predicted"/>
<keyword evidence="3" id="KW-1185">Reference proteome</keyword>
<evidence type="ECO:0000313" key="2">
    <source>
        <dbReference type="EMBL" id="MBB4173785.1"/>
    </source>
</evidence>
<dbReference type="InterPro" id="IPR045936">
    <property type="entry name" value="DUF6356"/>
</dbReference>
<keyword evidence="1" id="KW-0472">Membrane</keyword>
<evidence type="ECO:0008006" key="4">
    <source>
        <dbReference type="Google" id="ProtNLM"/>
    </source>
</evidence>
<name>A0A7W6Q5I1_9RHOB</name>